<accession>A0ABV9EX50</accession>
<gene>
    <name evidence="2" type="ORF">ACFO3E_07065</name>
</gene>
<evidence type="ECO:0000313" key="3">
    <source>
        <dbReference type="Proteomes" id="UP001595957"/>
    </source>
</evidence>
<dbReference type="Proteomes" id="UP001595957">
    <property type="component" value="Unassembled WGS sequence"/>
</dbReference>
<reference evidence="3" key="1">
    <citation type="journal article" date="2019" name="Int. J. Syst. Evol. Microbiol.">
        <title>The Global Catalogue of Microorganisms (GCM) 10K type strain sequencing project: providing services to taxonomists for standard genome sequencing and annotation.</title>
        <authorList>
            <consortium name="The Broad Institute Genomics Platform"/>
            <consortium name="The Broad Institute Genome Sequencing Center for Infectious Disease"/>
            <person name="Wu L."/>
            <person name="Ma J."/>
        </authorList>
    </citation>
    <scope>NUCLEOTIDE SEQUENCE [LARGE SCALE GENOMIC DNA]</scope>
    <source>
        <strain evidence="3">NBRC 103632</strain>
    </source>
</reference>
<dbReference type="PANTHER" id="PTHR12110:SF41">
    <property type="entry name" value="INOSOSE DEHYDRATASE"/>
    <property type="match status" value="1"/>
</dbReference>
<proteinExistence type="predicted"/>
<keyword evidence="2" id="KW-0413">Isomerase</keyword>
<dbReference type="InterPro" id="IPR036237">
    <property type="entry name" value="Xyl_isomerase-like_sf"/>
</dbReference>
<feature type="domain" description="Xylose isomerase-like TIM barrel" evidence="1">
    <location>
        <begin position="59"/>
        <end position="288"/>
    </location>
</feature>
<dbReference type="RefSeq" id="WP_380803445.1">
    <property type="nucleotide sequence ID" value="NZ_JBHSFZ010000008.1"/>
</dbReference>
<keyword evidence="3" id="KW-1185">Reference proteome</keyword>
<protein>
    <submittedName>
        <fullName evidence="2">Sugar phosphate isomerase/epimerase family protein</fullName>
    </submittedName>
</protein>
<comment type="caution">
    <text evidence="2">The sequence shown here is derived from an EMBL/GenBank/DDBJ whole genome shotgun (WGS) entry which is preliminary data.</text>
</comment>
<dbReference type="SUPFAM" id="SSF51658">
    <property type="entry name" value="Xylose isomerase-like"/>
    <property type="match status" value="1"/>
</dbReference>
<organism evidence="2 3">
    <name type="scientific">Sphingobium tyrosinilyticum</name>
    <dbReference type="NCBI Taxonomy" id="2715436"/>
    <lineage>
        <taxon>Bacteria</taxon>
        <taxon>Pseudomonadati</taxon>
        <taxon>Pseudomonadota</taxon>
        <taxon>Alphaproteobacteria</taxon>
        <taxon>Sphingomonadales</taxon>
        <taxon>Sphingomonadaceae</taxon>
        <taxon>Sphingobium</taxon>
    </lineage>
</organism>
<sequence>MTLLDRRSILFSGLALGAMASTPSFARRRGFFARHGLPVGVQLYTVGAEAAKDLDGTLARLAAIGYRTVELAGLHGHKATELRQAADKAGLRFTSIHLQATARGREPGIDSDPARIAAEMNILGIKDVVLPLMPWPEGGRPKAGEGIGDYLARVAATPGGDIWKRTAALLNARGALLKREGLRLGYHNHNVEFAPVDGRTGFDILMAETDPALVSFEMDAGWVVAAGLDPIHLLRRYPRRFRQMHVKDVLDSTVRNFAIRQDPTEVGSGIIPWAKLLPAAYAAGIQQFYVEQEPPFAGPKFDALTKSFAYLTGQI</sequence>
<evidence type="ECO:0000259" key="1">
    <source>
        <dbReference type="Pfam" id="PF01261"/>
    </source>
</evidence>
<evidence type="ECO:0000313" key="2">
    <source>
        <dbReference type="EMBL" id="MFC4593952.1"/>
    </source>
</evidence>
<dbReference type="PANTHER" id="PTHR12110">
    <property type="entry name" value="HYDROXYPYRUVATE ISOMERASE"/>
    <property type="match status" value="1"/>
</dbReference>
<dbReference type="EMBL" id="JBHSFZ010000008">
    <property type="protein sequence ID" value="MFC4593952.1"/>
    <property type="molecule type" value="Genomic_DNA"/>
</dbReference>
<dbReference type="Pfam" id="PF01261">
    <property type="entry name" value="AP_endonuc_2"/>
    <property type="match status" value="1"/>
</dbReference>
<dbReference type="Gene3D" id="3.20.20.150">
    <property type="entry name" value="Divalent-metal-dependent TIM barrel enzymes"/>
    <property type="match status" value="1"/>
</dbReference>
<dbReference type="GO" id="GO:0016853">
    <property type="term" value="F:isomerase activity"/>
    <property type="evidence" value="ECO:0007669"/>
    <property type="project" value="UniProtKB-KW"/>
</dbReference>
<dbReference type="InterPro" id="IPR013022">
    <property type="entry name" value="Xyl_isomerase-like_TIM-brl"/>
</dbReference>
<name>A0ABV9EX50_9SPHN</name>
<dbReference type="InterPro" id="IPR050312">
    <property type="entry name" value="IolE/XylAMocC-like"/>
</dbReference>